<organism evidence="1 2">
    <name type="scientific">Methylobacterium thuringiense</name>
    <dbReference type="NCBI Taxonomy" id="1003091"/>
    <lineage>
        <taxon>Bacteria</taxon>
        <taxon>Pseudomonadati</taxon>
        <taxon>Pseudomonadota</taxon>
        <taxon>Alphaproteobacteria</taxon>
        <taxon>Hyphomicrobiales</taxon>
        <taxon>Methylobacteriaceae</taxon>
        <taxon>Methylobacterium</taxon>
    </lineage>
</organism>
<reference evidence="1" key="1">
    <citation type="journal article" date="2021" name="Front. Microbiol.">
        <title>Comprehensive Comparative Genomics and Phenotyping of Methylobacterium Species.</title>
        <authorList>
            <person name="Alessa O."/>
            <person name="Ogura Y."/>
            <person name="Fujitani Y."/>
            <person name="Takami H."/>
            <person name="Hayashi T."/>
            <person name="Sahin N."/>
            <person name="Tani A."/>
        </authorList>
    </citation>
    <scope>NUCLEOTIDE SEQUENCE</scope>
    <source>
        <strain evidence="1">DSM 23674</strain>
    </source>
</reference>
<reference evidence="1" key="2">
    <citation type="submission" date="2021-08" db="EMBL/GenBank/DDBJ databases">
        <authorList>
            <person name="Tani A."/>
            <person name="Ola A."/>
            <person name="Ogura Y."/>
            <person name="Katsura K."/>
            <person name="Hayashi T."/>
        </authorList>
    </citation>
    <scope>NUCLEOTIDE SEQUENCE</scope>
    <source>
        <strain evidence="1">DSM 23674</strain>
    </source>
</reference>
<sequence>MAVFSSAPLTLSLALFGMAYLNDAALRMLRR</sequence>
<protein>
    <submittedName>
        <fullName evidence="1">Uncharacterized protein</fullName>
    </submittedName>
</protein>
<keyword evidence="2" id="KW-1185">Reference proteome</keyword>
<accession>A0ABQ4TT92</accession>
<comment type="caution">
    <text evidence="1">The sequence shown here is derived from an EMBL/GenBank/DDBJ whole genome shotgun (WGS) entry which is preliminary data.</text>
</comment>
<evidence type="ECO:0000313" key="2">
    <source>
        <dbReference type="Proteomes" id="UP001055101"/>
    </source>
</evidence>
<evidence type="ECO:0000313" key="1">
    <source>
        <dbReference type="EMBL" id="GJE57634.1"/>
    </source>
</evidence>
<gene>
    <name evidence="1" type="ORF">EKPJFOCH_4152</name>
</gene>
<proteinExistence type="predicted"/>
<name>A0ABQ4TT92_9HYPH</name>
<dbReference type="EMBL" id="BPRA01000025">
    <property type="protein sequence ID" value="GJE57634.1"/>
    <property type="molecule type" value="Genomic_DNA"/>
</dbReference>
<dbReference type="Proteomes" id="UP001055101">
    <property type="component" value="Unassembled WGS sequence"/>
</dbReference>